<reference evidence="2 3" key="1">
    <citation type="journal article" date="2019" name="Commun. Biol.">
        <title>The bagworm genome reveals a unique fibroin gene that provides high tensile strength.</title>
        <authorList>
            <person name="Kono N."/>
            <person name="Nakamura H."/>
            <person name="Ohtoshi R."/>
            <person name="Tomita M."/>
            <person name="Numata K."/>
            <person name="Arakawa K."/>
        </authorList>
    </citation>
    <scope>NUCLEOTIDE SEQUENCE [LARGE SCALE GENOMIC DNA]</scope>
</reference>
<accession>A0A4C1YZZ1</accession>
<feature type="transmembrane region" description="Helical" evidence="1">
    <location>
        <begin position="124"/>
        <end position="146"/>
    </location>
</feature>
<evidence type="ECO:0000313" key="2">
    <source>
        <dbReference type="EMBL" id="GBP80830.1"/>
    </source>
</evidence>
<gene>
    <name evidence="2" type="ORF">EVAR_99925_1</name>
</gene>
<dbReference type="Proteomes" id="UP000299102">
    <property type="component" value="Unassembled WGS sequence"/>
</dbReference>
<name>A0A4C1YZZ1_EUMVA</name>
<sequence>MGHYGAIVSSARARARARRPVMQPTRTGRVFYPYATGQPVNGNTCPGRHCSCALRLLLACPYSICPRLHLRGHTMIFSYFISIDLAVNSNHGYSFDSGTAPHSEPDHIFHFEVGPALDFIPNPFLSFGPGPALILLPVPLLISILLPDTVSLWMMPRQTLVSIIILPAYYSIAFFEGNNFVENVNNLYEHRTNFLLVEEFLEWF</sequence>
<keyword evidence="1" id="KW-0472">Membrane</keyword>
<dbReference type="AlphaFoldDB" id="A0A4C1YZZ1"/>
<keyword evidence="1" id="KW-0812">Transmembrane</keyword>
<evidence type="ECO:0000313" key="3">
    <source>
        <dbReference type="Proteomes" id="UP000299102"/>
    </source>
</evidence>
<keyword evidence="1" id="KW-1133">Transmembrane helix</keyword>
<feature type="transmembrane region" description="Helical" evidence="1">
    <location>
        <begin position="158"/>
        <end position="175"/>
    </location>
</feature>
<evidence type="ECO:0000256" key="1">
    <source>
        <dbReference type="SAM" id="Phobius"/>
    </source>
</evidence>
<proteinExistence type="predicted"/>
<protein>
    <submittedName>
        <fullName evidence="2">Uncharacterized protein</fullName>
    </submittedName>
</protein>
<keyword evidence="3" id="KW-1185">Reference proteome</keyword>
<organism evidence="2 3">
    <name type="scientific">Eumeta variegata</name>
    <name type="common">Bagworm moth</name>
    <name type="synonym">Eumeta japonica</name>
    <dbReference type="NCBI Taxonomy" id="151549"/>
    <lineage>
        <taxon>Eukaryota</taxon>
        <taxon>Metazoa</taxon>
        <taxon>Ecdysozoa</taxon>
        <taxon>Arthropoda</taxon>
        <taxon>Hexapoda</taxon>
        <taxon>Insecta</taxon>
        <taxon>Pterygota</taxon>
        <taxon>Neoptera</taxon>
        <taxon>Endopterygota</taxon>
        <taxon>Lepidoptera</taxon>
        <taxon>Glossata</taxon>
        <taxon>Ditrysia</taxon>
        <taxon>Tineoidea</taxon>
        <taxon>Psychidae</taxon>
        <taxon>Oiketicinae</taxon>
        <taxon>Eumeta</taxon>
    </lineage>
</organism>
<comment type="caution">
    <text evidence="2">The sequence shown here is derived from an EMBL/GenBank/DDBJ whole genome shotgun (WGS) entry which is preliminary data.</text>
</comment>
<dbReference type="EMBL" id="BGZK01001484">
    <property type="protein sequence ID" value="GBP80830.1"/>
    <property type="molecule type" value="Genomic_DNA"/>
</dbReference>